<keyword evidence="2" id="KW-0810">Translation regulation</keyword>
<dbReference type="RefSeq" id="WP_216384844.1">
    <property type="nucleotide sequence ID" value="NZ_JAHLOA010000009.1"/>
</dbReference>
<comment type="caution">
    <text evidence="4">The sequence shown here is derived from an EMBL/GenBank/DDBJ whole genome shotgun (WGS) entry which is preliminary data.</text>
</comment>
<dbReference type="Proteomes" id="UP001108123">
    <property type="component" value="Unassembled WGS sequence"/>
</dbReference>
<sequence>MKELDERLSIISKACDDKKAFDVKILDISKLSSIGDYFVIASGNSTTQVVAIADEVEEKMVKSGFELLQKEGQNSARWVLLDFGDIIVHVFHKEDRKFYNLERLWADSHKIEM</sequence>
<comment type="subcellular location">
    <subcellularLocation>
        <location evidence="2">Cytoplasm</location>
    </subcellularLocation>
</comment>
<evidence type="ECO:0000313" key="3">
    <source>
        <dbReference type="EMBL" id="MCG4565163.1"/>
    </source>
</evidence>
<evidence type="ECO:0000313" key="6">
    <source>
        <dbReference type="Proteomes" id="UP001108123"/>
    </source>
</evidence>
<keyword evidence="2" id="KW-0678">Repressor</keyword>
<dbReference type="EMBL" id="VULR01000009">
    <property type="protein sequence ID" value="MSS43602.1"/>
    <property type="molecule type" value="Genomic_DNA"/>
</dbReference>
<evidence type="ECO:0000313" key="4">
    <source>
        <dbReference type="EMBL" id="MSS43602.1"/>
    </source>
</evidence>
<dbReference type="SUPFAM" id="SSF81301">
    <property type="entry name" value="Nucleotidyltransferase"/>
    <property type="match status" value="1"/>
</dbReference>
<dbReference type="HAMAP" id="MF_01477">
    <property type="entry name" value="Iojap_RsfS"/>
    <property type="match status" value="1"/>
</dbReference>
<evidence type="ECO:0000256" key="1">
    <source>
        <dbReference type="ARBA" id="ARBA00010574"/>
    </source>
</evidence>
<proteinExistence type="inferred from homology"/>
<comment type="subunit">
    <text evidence="2">Interacts with ribosomal protein uL14 (rplN).</text>
</comment>
<dbReference type="GO" id="GO:0005737">
    <property type="term" value="C:cytoplasm"/>
    <property type="evidence" value="ECO:0007669"/>
    <property type="project" value="UniProtKB-SubCell"/>
</dbReference>
<name>A0A844FI34_9FIRM</name>
<evidence type="ECO:0000256" key="2">
    <source>
        <dbReference type="HAMAP-Rule" id="MF_01477"/>
    </source>
</evidence>
<comment type="similarity">
    <text evidence="1 2">Belongs to the Iojap/RsfS family.</text>
</comment>
<reference evidence="3" key="2">
    <citation type="submission" date="2022-01" db="EMBL/GenBank/DDBJ databases">
        <title>Collection of gut derived symbiotic bacterial strains cultured from healthy donors.</title>
        <authorList>
            <person name="Lin H."/>
            <person name="Kohout C."/>
            <person name="Waligurski E."/>
            <person name="Pamer E.G."/>
        </authorList>
    </citation>
    <scope>NUCLEOTIDE SEQUENCE</scope>
    <source>
        <strain evidence="3">MSK.14.39</strain>
    </source>
</reference>
<dbReference type="PANTHER" id="PTHR21043">
    <property type="entry name" value="IOJAP SUPERFAMILY ORTHOLOG"/>
    <property type="match status" value="1"/>
</dbReference>
<dbReference type="InterPro" id="IPR043519">
    <property type="entry name" value="NT_sf"/>
</dbReference>
<gene>
    <name evidence="2 4" type="primary">rsfS</name>
    <name evidence="4" type="ORF">FYJ27_07665</name>
    <name evidence="3" type="ORF">L0P62_06855</name>
</gene>
<dbReference type="Proteomes" id="UP000462760">
    <property type="component" value="Unassembled WGS sequence"/>
</dbReference>
<dbReference type="NCBIfam" id="TIGR00090">
    <property type="entry name" value="rsfS_iojap_ybeB"/>
    <property type="match status" value="1"/>
</dbReference>
<dbReference type="EMBL" id="JAKNID010000021">
    <property type="protein sequence ID" value="MCG4565163.1"/>
    <property type="molecule type" value="Genomic_DNA"/>
</dbReference>
<dbReference type="Gene3D" id="3.30.460.10">
    <property type="entry name" value="Beta Polymerase, domain 2"/>
    <property type="match status" value="1"/>
</dbReference>
<dbReference type="PANTHER" id="PTHR21043:SF0">
    <property type="entry name" value="MITOCHONDRIAL ASSEMBLY OF RIBOSOMAL LARGE SUBUNIT PROTEIN 1"/>
    <property type="match status" value="1"/>
</dbReference>
<keyword evidence="6" id="KW-1185">Reference proteome</keyword>
<keyword evidence="2" id="KW-0963">Cytoplasm</keyword>
<protein>
    <recommendedName>
        <fullName evidence="2">Ribosomal silencing factor RsfS</fullName>
    </recommendedName>
</protein>
<dbReference type="Pfam" id="PF02410">
    <property type="entry name" value="RsfS"/>
    <property type="match status" value="1"/>
</dbReference>
<dbReference type="GO" id="GO:0043023">
    <property type="term" value="F:ribosomal large subunit binding"/>
    <property type="evidence" value="ECO:0007669"/>
    <property type="project" value="TreeGrafter"/>
</dbReference>
<accession>A0A844FI34</accession>
<reference evidence="4 5" key="1">
    <citation type="submission" date="2019-08" db="EMBL/GenBank/DDBJ databases">
        <title>In-depth cultivation of the pig gut microbiome towards novel bacterial diversity and tailored functional studies.</title>
        <authorList>
            <person name="Wylensek D."/>
            <person name="Hitch T.C.A."/>
            <person name="Clavel T."/>
        </authorList>
    </citation>
    <scope>NUCLEOTIDE SEQUENCE [LARGE SCALE GENOMIC DNA]</scope>
    <source>
        <strain evidence="4 5">Med78-601-WT-4W-RMD-3</strain>
    </source>
</reference>
<dbReference type="GO" id="GO:0017148">
    <property type="term" value="P:negative regulation of translation"/>
    <property type="evidence" value="ECO:0007669"/>
    <property type="project" value="UniProtKB-UniRule"/>
</dbReference>
<organism evidence="4 5">
    <name type="scientific">Anaerosalibacter bizertensis</name>
    <dbReference type="NCBI Taxonomy" id="932217"/>
    <lineage>
        <taxon>Bacteria</taxon>
        <taxon>Bacillati</taxon>
        <taxon>Bacillota</taxon>
        <taxon>Tissierellia</taxon>
        <taxon>Tissierellales</taxon>
        <taxon>Sporanaerobacteraceae</taxon>
        <taxon>Anaerosalibacter</taxon>
    </lineage>
</organism>
<evidence type="ECO:0000313" key="5">
    <source>
        <dbReference type="Proteomes" id="UP000462760"/>
    </source>
</evidence>
<dbReference type="GO" id="GO:0042256">
    <property type="term" value="P:cytosolic ribosome assembly"/>
    <property type="evidence" value="ECO:0007669"/>
    <property type="project" value="UniProtKB-UniRule"/>
</dbReference>
<comment type="function">
    <text evidence="2">Functions as a ribosomal silencing factor. Interacts with ribosomal protein uL14 (rplN), blocking formation of intersubunit bridge B8. Prevents association of the 30S and 50S ribosomal subunits and the formation of functional ribosomes, thus repressing translation.</text>
</comment>
<dbReference type="AlphaFoldDB" id="A0A844FI34"/>
<dbReference type="InterPro" id="IPR004394">
    <property type="entry name" value="Iojap/RsfS/C7orf30"/>
</dbReference>
<dbReference type="GO" id="GO:0090071">
    <property type="term" value="P:negative regulation of ribosome biogenesis"/>
    <property type="evidence" value="ECO:0007669"/>
    <property type="project" value="UniProtKB-UniRule"/>
</dbReference>